<accession>A0A0G4B268</accession>
<organism evidence="2 3">
    <name type="scientific">Berkelbacteria bacterium GW2011_GWE1_39_12</name>
    <dbReference type="NCBI Taxonomy" id="1618337"/>
    <lineage>
        <taxon>Bacteria</taxon>
        <taxon>Candidatus Berkelbacteria</taxon>
    </lineage>
</organism>
<reference evidence="2 3" key="1">
    <citation type="journal article" date="2015" name="Nature">
        <title>rRNA introns, odd ribosomes, and small enigmatic genomes across a large radiation of phyla.</title>
        <authorList>
            <person name="Brown C.T."/>
            <person name="Hug L.A."/>
            <person name="Thomas B.C."/>
            <person name="Sharon I."/>
            <person name="Castelle C.J."/>
            <person name="Singh A."/>
            <person name="Wilkins M.J."/>
            <person name="Williams K.H."/>
            <person name="Banfield J.F."/>
        </authorList>
    </citation>
    <scope>NUCLEOTIDE SEQUENCE [LARGE SCALE GENOMIC DNA]</scope>
</reference>
<keyword evidence="1" id="KW-0175">Coiled coil</keyword>
<evidence type="ECO:0000256" key="1">
    <source>
        <dbReference type="SAM" id="Coils"/>
    </source>
</evidence>
<dbReference type="Proteomes" id="UP000035648">
    <property type="component" value="Chromosome"/>
</dbReference>
<dbReference type="KEGG" id="bbgw:UT28_C0001G0119"/>
<sequence>MGIEEVKEDQEALLPNNPEIVNEVEVRENLDSNEEQIEKQKLRDAIKFLTEVRYGQNRLLSWLSSTDMEEIPLDGFTSTDLIEQELKRLEEDSGKKKAVMAQMSEEVGSQVNEYLNSSDLNLEQLNKILLSIKLLQERYNDSYVKLESIRQAVGDLTTKFRKVQLAESGYESIEDLHVAESRKSNEIFDTRHELNVKTGNLFFLIGDLLKPVIGKKREIPVLRDKIQSLMNDSQQISDLNTARQPFAYVPNMDSERRLIGDNFSRLSRSVYEKLVSEIEEKLIEIETDAPVDVQLSKEEMDQLDVAFAERLVADSDEVDEELKNEVVAILSQAYATDFRPSYYYSKDMPREESTAMASRAEEMKNKVSELERRLRAHHVDQCYDIADKIHTVGRPEKAADEEFKKFSMLVANFDRLLEFSEVFETYEIDLEQAEEVAFEVLGYDHYKEMQDRIKKLRSFIGSEETGKFINNLEGEIDTEKWAIFANEPMIIEHFGQDQLDSVEKFLAERSLKRFLDLQDQNEDSRLKPGRNLFAFHEPKIVPYTILNAYNFNYQGIHPFLGRSSKGDSGENNDLVRYVLSFSDSDLEKLSEENIPGLMELFKIIKTRPNDFRNWTSANSENETGDGAALVQEKLDQILVHMLKSVNAQELPFYMSVIGRMENVPDEAYEVIRTMDFDPEIADMLTARIGKCETKAMDMLTGYLIDDRENHELILDKIAHASTDLRTAVIEDLSGEERLKFDDSLQKMLEEAINYNDELNPKQLNHLLMGFNALGSDSRVCREYLQSKEFRTRLSEVKSSNPVIVRLLFKRFVEFDDINCRDLLTELANDPTNSETERKRISKFMNDQLKTPQIIREYSSGKNDLYKKSVDEVIQWLQKGGNVSRQAAEIFENYASEFAKGDLSPEGLSQLQNEILPLMLSSDDPEIGHYALQIAGYLDINLEDKAERITNIYSKKSSNGTWSHNRSLASIADESVIYSGQQVCQIVGSIDANDLLDGVQRYLVYKFLDQGFRLEDDGAKLSVLMEVFLAGKHWQSKIQLYDQPLNEQSWREYLGAYLQIEETEKFDPATLERVTEMFSHEENKAFILEKFQKLYATTLSELSEGRVPFSANLLSELIKSNGGAGPLKYVEAMSNLIYQLKNTWRKESTADRSRSEILQLLQNQEERFVKEKWLEDEKAAFYNISADIVQASPALYSNFGEVIAQLSPKEMKEFNSELLPFYQAQLVVIQKENSFGQIEYNARELVQIRHTLENILASRSQGLPSTEVFQAQKNEIIENMKSNFKQRFGLLKIPDQMDREKIRSMQDIIRYMGNLNDRDTGKERLLSFFLGLMINDQWKTFRENGEIDPSEYFEGDNLTEIQNYLSDRKSSNPITAENLGIGEERLSEFQEILQDETISQMIGNVETIDVKLGNITRAIEDLKDEDAYPEEKDKQTLRLYQTYDKMVGSTLAKTFQELTGKNPEFSSEERQVQQELKNIFSITDWTPEQVKQIQDQTRSINLIVRSIKNIERMGINESIAELQRRLQPSEEVVSIFRKLGEEFTVHSGALALSQDLSYLENIIVKSDDKLDQSDHMVLQNYLNSIRDQMATMDQSLSQIQNQLGQIRQSIGSSHNEILSQRLDEIDHLISSKQNSIEIISRATNNMNLIVENMRQCLGCMSKECNNDTNLTFGDSGKFYLMSQSERQEGSIADEIVLLAPITLDDGTKQMTFMMDGLYGLKSSDVLFGHINCLMKKVRQIKEKFPEAKISIFVTDSAIGSAGMAADVLAEKLSDMEQKPNISMVEKATVDIVRSASGDHYIEVGGGSGARGVGPRILDGILVN</sequence>
<evidence type="ECO:0000313" key="3">
    <source>
        <dbReference type="Proteomes" id="UP000035648"/>
    </source>
</evidence>
<protein>
    <submittedName>
        <fullName evidence="2">Uncharacterized protein</fullName>
    </submittedName>
</protein>
<feature type="coiled-coil region" evidence="1">
    <location>
        <begin position="353"/>
        <end position="380"/>
    </location>
</feature>
<name>A0A0G4B268_9BACT</name>
<dbReference type="EMBL" id="CP011213">
    <property type="protein sequence ID" value="AKM81934.1"/>
    <property type="molecule type" value="Genomic_DNA"/>
</dbReference>
<proteinExistence type="predicted"/>
<evidence type="ECO:0000313" key="2">
    <source>
        <dbReference type="EMBL" id="AKM81934.1"/>
    </source>
</evidence>
<dbReference type="STRING" id="1618337.UT28_C0001G0119"/>
<gene>
    <name evidence="2" type="ORF">UT28_C0001G0119</name>
</gene>